<keyword evidence="3" id="KW-0832">Ubl conjugation</keyword>
<dbReference type="FunFam" id="3.30.230.130:FF:000011">
    <property type="entry name" value="SCF ubiquitin ligase subunit CulC, putative"/>
    <property type="match status" value="1"/>
</dbReference>
<dbReference type="Gene3D" id="1.10.10.10">
    <property type="entry name" value="Winged helix-like DNA-binding domain superfamily/Winged helix DNA-binding domain"/>
    <property type="match status" value="1"/>
</dbReference>
<gene>
    <name evidence="7" type="ORF">K461DRAFT_226558</name>
</gene>
<dbReference type="SMART" id="SM00182">
    <property type="entry name" value="CULLIN"/>
    <property type="match status" value="1"/>
</dbReference>
<dbReference type="EMBL" id="ML996086">
    <property type="protein sequence ID" value="KAF2152586.1"/>
    <property type="molecule type" value="Genomic_DNA"/>
</dbReference>
<dbReference type="Gene3D" id="3.30.230.130">
    <property type="entry name" value="Cullin, Chain C, Domain 2"/>
    <property type="match status" value="1"/>
</dbReference>
<protein>
    <submittedName>
        <fullName evidence="7">Cullin-domain-containing protein</fullName>
    </submittedName>
</protein>
<dbReference type="Pfam" id="PF10557">
    <property type="entry name" value="Cullin_Nedd8"/>
    <property type="match status" value="1"/>
</dbReference>
<dbReference type="SUPFAM" id="SSF46785">
    <property type="entry name" value="Winged helix' DNA-binding domain"/>
    <property type="match status" value="1"/>
</dbReference>
<evidence type="ECO:0000256" key="1">
    <source>
        <dbReference type="ARBA" id="ARBA00006019"/>
    </source>
</evidence>
<dbReference type="InterPro" id="IPR036317">
    <property type="entry name" value="Cullin_homology_sf"/>
</dbReference>
<dbReference type="Proteomes" id="UP000799439">
    <property type="component" value="Unassembled WGS sequence"/>
</dbReference>
<dbReference type="FunFam" id="1.20.1310.10:FF:000036">
    <property type="entry name" value="SCF ubiquitin ligase subunit CulC, putative"/>
    <property type="match status" value="1"/>
</dbReference>
<dbReference type="GO" id="GO:0006511">
    <property type="term" value="P:ubiquitin-dependent protein catabolic process"/>
    <property type="evidence" value="ECO:0007669"/>
    <property type="project" value="InterPro"/>
</dbReference>
<dbReference type="SUPFAM" id="SSF75632">
    <property type="entry name" value="Cullin homology domain"/>
    <property type="match status" value="1"/>
</dbReference>
<keyword evidence="8" id="KW-1185">Reference proteome</keyword>
<dbReference type="InterPro" id="IPR036390">
    <property type="entry name" value="WH_DNA-bd_sf"/>
</dbReference>
<dbReference type="GO" id="GO:0031625">
    <property type="term" value="F:ubiquitin protein ligase binding"/>
    <property type="evidence" value="ECO:0007669"/>
    <property type="project" value="InterPro"/>
</dbReference>
<dbReference type="AlphaFoldDB" id="A0A9P4J1B1"/>
<dbReference type="OrthoDB" id="27073at2759"/>
<dbReference type="InterPro" id="IPR059120">
    <property type="entry name" value="Cullin-like_AB"/>
</dbReference>
<accession>A0A9P4J1B1</accession>
<dbReference type="InterPro" id="IPR036388">
    <property type="entry name" value="WH-like_DNA-bd_sf"/>
</dbReference>
<evidence type="ECO:0000313" key="7">
    <source>
        <dbReference type="EMBL" id="KAF2152586.1"/>
    </source>
</evidence>
<evidence type="ECO:0000256" key="5">
    <source>
        <dbReference type="RuleBase" id="RU003829"/>
    </source>
</evidence>
<reference evidence="7" key="1">
    <citation type="journal article" date="2020" name="Stud. Mycol.">
        <title>101 Dothideomycetes genomes: a test case for predicting lifestyles and emergence of pathogens.</title>
        <authorList>
            <person name="Haridas S."/>
            <person name="Albert R."/>
            <person name="Binder M."/>
            <person name="Bloem J."/>
            <person name="Labutti K."/>
            <person name="Salamov A."/>
            <person name="Andreopoulos B."/>
            <person name="Baker S."/>
            <person name="Barry K."/>
            <person name="Bills G."/>
            <person name="Bluhm B."/>
            <person name="Cannon C."/>
            <person name="Castanera R."/>
            <person name="Culley D."/>
            <person name="Daum C."/>
            <person name="Ezra D."/>
            <person name="Gonzalez J."/>
            <person name="Henrissat B."/>
            <person name="Kuo A."/>
            <person name="Liang C."/>
            <person name="Lipzen A."/>
            <person name="Lutzoni F."/>
            <person name="Magnuson J."/>
            <person name="Mondo S."/>
            <person name="Nolan M."/>
            <person name="Ohm R."/>
            <person name="Pangilinan J."/>
            <person name="Park H.-J."/>
            <person name="Ramirez L."/>
            <person name="Alfaro M."/>
            <person name="Sun H."/>
            <person name="Tritt A."/>
            <person name="Yoshinaga Y."/>
            <person name="Zwiers L.-H."/>
            <person name="Turgeon B."/>
            <person name="Goodwin S."/>
            <person name="Spatafora J."/>
            <person name="Crous P."/>
            <person name="Grigoriev I."/>
        </authorList>
    </citation>
    <scope>NUCLEOTIDE SEQUENCE</scope>
    <source>
        <strain evidence="7">CBS 260.36</strain>
    </source>
</reference>
<dbReference type="FunFam" id="1.20.1310.10:FF:000002">
    <property type="entry name" value="cullin-3 isoform X1"/>
    <property type="match status" value="1"/>
</dbReference>
<comment type="caution">
    <text evidence="7">The sequence shown here is derived from an EMBL/GenBank/DDBJ whole genome shotgun (WGS) entry which is preliminary data.</text>
</comment>
<comment type="similarity">
    <text evidence="1 4 5">Belongs to the cullin family.</text>
</comment>
<evidence type="ECO:0000256" key="2">
    <source>
        <dbReference type="ARBA" id="ARBA00022499"/>
    </source>
</evidence>
<dbReference type="PROSITE" id="PS50069">
    <property type="entry name" value="CULLIN_2"/>
    <property type="match status" value="1"/>
</dbReference>
<dbReference type="InterPro" id="IPR016159">
    <property type="entry name" value="Cullin_repeat-like_dom_sf"/>
</dbReference>
<dbReference type="Pfam" id="PF26557">
    <property type="entry name" value="Cullin_AB"/>
    <property type="match status" value="1"/>
</dbReference>
<dbReference type="FunFam" id="1.20.1310.10:FF:000001">
    <property type="entry name" value="Cullin 3"/>
    <property type="match status" value="1"/>
</dbReference>
<dbReference type="SMART" id="SM00884">
    <property type="entry name" value="Cullin_Nedd8"/>
    <property type="match status" value="1"/>
</dbReference>
<dbReference type="PANTHER" id="PTHR11932">
    <property type="entry name" value="CULLIN"/>
    <property type="match status" value="1"/>
</dbReference>
<organism evidence="7 8">
    <name type="scientific">Myriangium duriaei CBS 260.36</name>
    <dbReference type="NCBI Taxonomy" id="1168546"/>
    <lineage>
        <taxon>Eukaryota</taxon>
        <taxon>Fungi</taxon>
        <taxon>Dikarya</taxon>
        <taxon>Ascomycota</taxon>
        <taxon>Pezizomycotina</taxon>
        <taxon>Dothideomycetes</taxon>
        <taxon>Dothideomycetidae</taxon>
        <taxon>Myriangiales</taxon>
        <taxon>Myriangiaceae</taxon>
        <taxon>Myriangium</taxon>
    </lineage>
</organism>
<dbReference type="FunFam" id="1.20.1310.10:FF:000061">
    <property type="entry name" value="Related to cullulin 3"/>
    <property type="match status" value="1"/>
</dbReference>
<dbReference type="InterPro" id="IPR001373">
    <property type="entry name" value="Cullin_N"/>
</dbReference>
<feature type="domain" description="Cullin family profile" evidence="6">
    <location>
        <begin position="444"/>
        <end position="697"/>
    </location>
</feature>
<dbReference type="Gene3D" id="1.20.1310.10">
    <property type="entry name" value="Cullin Repeats"/>
    <property type="match status" value="4"/>
</dbReference>
<keyword evidence="2" id="KW-1017">Isopeptide bond</keyword>
<dbReference type="InterPro" id="IPR045093">
    <property type="entry name" value="Cullin"/>
</dbReference>
<name>A0A9P4J1B1_9PEZI</name>
<proteinExistence type="inferred from homology"/>
<evidence type="ECO:0000313" key="8">
    <source>
        <dbReference type="Proteomes" id="UP000799439"/>
    </source>
</evidence>
<dbReference type="Pfam" id="PF00888">
    <property type="entry name" value="Cullin"/>
    <property type="match status" value="1"/>
</dbReference>
<evidence type="ECO:0000259" key="6">
    <source>
        <dbReference type="PROSITE" id="PS50069"/>
    </source>
</evidence>
<dbReference type="InterPro" id="IPR019559">
    <property type="entry name" value="Cullin_neddylation_domain"/>
</dbReference>
<sequence>MLAGRGKTKIRAPRRGLNQAADVDFDKTWEVLESAFLEIHTKNASNLSFETLYRSAYKLVLKKQGEALYQKVADFETRWLSQEVKGKVVGTLSQDLIDGPSVSTTSGTILRRTAEERFLRELRQVWQDHQTAMSMMTDVMMYMDRVYCTDTRRPSIFAKAMSLFRDNILYALLDRSNNQQRRLQHVLTDIVLDQIKMDRDGDFIDKHLVRANIYMLEGLFETDMEAEDEKLYLKQFEEYFIQDSIAFYQQEGELLLKQSDAGSYCRHTMRRIKEEQDRCRSTLSEMTSPKITAVVEDQLIRNKIKVIIEMESGVQFMINNDKLSDLRLVFELEKRVDAKKTELTKTIQKIIAEMGQGVNNAAITASASTAAPQQQAGEDGDEKPKLVQDRQINIQTVAALKWVEDILALKDKFDRIWTESLMEDQILQTVLTRSLGDVINSFARCSEYISLFIDDNMKKGIKGKTEEEVDRVLEKAITLLRYVQDKDIFESYYKRHLCRRLIMNKSLSIDAERSMISRMKIELGNSFTLKLEAMFKDMSLSEELTAGYKNYISSLGDLDHRRTELGIHVLTFGTWPLDTMRGLDDERDEKLKTIYPSTIDTLKTSFEKYYSQKYSGRVLSWQGNMGTADIKATFPKVPTRDGPPKPRTHELNVSTYAMVILMIFNDIPATQSLTFEEIQGRTNIPTNELVRNLQSLAVAPKTRVLIKEPMSKDVKKTDSFSFNESFTSKFIKIKVGVVSASNRVENDRERKETEKKNNDSRGFVVEAAIVRIMKQRKDLTHAQLVTETLSQLSSKFKPEVGMIKKKIESLIEREYLERVEVTKDHPPRYKYVA</sequence>
<evidence type="ECO:0000256" key="4">
    <source>
        <dbReference type="PROSITE-ProRule" id="PRU00330"/>
    </source>
</evidence>
<dbReference type="InterPro" id="IPR016158">
    <property type="entry name" value="Cullin_homology"/>
</dbReference>
<dbReference type="SUPFAM" id="SSF74788">
    <property type="entry name" value="Cullin repeat-like"/>
    <property type="match status" value="1"/>
</dbReference>
<evidence type="ECO:0000256" key="3">
    <source>
        <dbReference type="ARBA" id="ARBA00022843"/>
    </source>
</evidence>
<dbReference type="FunFam" id="1.10.10.10:FF:000014">
    <property type="entry name" value="Cullin 1"/>
    <property type="match status" value="1"/>
</dbReference>